<feature type="non-terminal residue" evidence="2">
    <location>
        <position position="113"/>
    </location>
</feature>
<dbReference type="EMBL" id="OV170234">
    <property type="protein sequence ID" value="CAH0719866.1"/>
    <property type="molecule type" value="Genomic_DNA"/>
</dbReference>
<protein>
    <submittedName>
        <fullName evidence="2">Uncharacterized protein</fullName>
    </submittedName>
</protein>
<reference evidence="2" key="1">
    <citation type="submission" date="2021-12" db="EMBL/GenBank/DDBJ databases">
        <authorList>
            <person name="Martin H S."/>
        </authorList>
    </citation>
    <scope>NUCLEOTIDE SEQUENCE</scope>
</reference>
<keyword evidence="3" id="KW-1185">Reference proteome</keyword>
<evidence type="ECO:0000313" key="2">
    <source>
        <dbReference type="EMBL" id="CAH0719866.1"/>
    </source>
</evidence>
<feature type="compositionally biased region" description="Basic and acidic residues" evidence="1">
    <location>
        <begin position="32"/>
        <end position="41"/>
    </location>
</feature>
<dbReference type="Proteomes" id="UP000838878">
    <property type="component" value="Chromosome 14"/>
</dbReference>
<accession>A0A8J9YB31</accession>
<evidence type="ECO:0000313" key="3">
    <source>
        <dbReference type="Proteomes" id="UP000838878"/>
    </source>
</evidence>
<sequence length="113" mass="13601">MSWEYKRALSTKLKSRFKHREGEMSPRQQNDLIKRDRESSKRYNQKKNLNKLKELEEHIIIEDNDDSDMNSVIIELFKWLLKQYMSHCANIVCQNNYIKNLKSKLKSGECIVH</sequence>
<dbReference type="AlphaFoldDB" id="A0A8J9YB31"/>
<name>A0A8J9YB31_9NEOP</name>
<organism evidence="2 3">
    <name type="scientific">Brenthis ino</name>
    <name type="common">lesser marbled fritillary</name>
    <dbReference type="NCBI Taxonomy" id="405034"/>
    <lineage>
        <taxon>Eukaryota</taxon>
        <taxon>Metazoa</taxon>
        <taxon>Ecdysozoa</taxon>
        <taxon>Arthropoda</taxon>
        <taxon>Hexapoda</taxon>
        <taxon>Insecta</taxon>
        <taxon>Pterygota</taxon>
        <taxon>Neoptera</taxon>
        <taxon>Endopterygota</taxon>
        <taxon>Lepidoptera</taxon>
        <taxon>Glossata</taxon>
        <taxon>Ditrysia</taxon>
        <taxon>Papilionoidea</taxon>
        <taxon>Nymphalidae</taxon>
        <taxon>Heliconiinae</taxon>
        <taxon>Argynnini</taxon>
        <taxon>Brenthis</taxon>
    </lineage>
</organism>
<feature type="region of interest" description="Disordered" evidence="1">
    <location>
        <begin position="16"/>
        <end position="45"/>
    </location>
</feature>
<proteinExistence type="predicted"/>
<evidence type="ECO:0000256" key="1">
    <source>
        <dbReference type="SAM" id="MobiDB-lite"/>
    </source>
</evidence>
<gene>
    <name evidence="2" type="ORF">BINO364_LOCUS6159</name>
</gene>